<keyword evidence="1" id="KW-0645">Protease</keyword>
<feature type="binding site" evidence="5">
    <location>
        <position position="340"/>
    </location>
    <ligand>
        <name>Zn(2+)</name>
        <dbReference type="ChEBI" id="CHEBI:29105"/>
        <note>catalytic</note>
    </ligand>
</feature>
<protein>
    <submittedName>
        <fullName evidence="8">Reprolysin</fullName>
    </submittedName>
</protein>
<sequence length="487" mass="55157">MQKDHIALQSCMDNEHRRTMLAAIVFMELAACAYAGKGIFVYPTVLQERTTTKNLIIRLTDQITLNLQKSSVLAETLLFATSKAQKTEVELVNTTSIEERLYHDIHHQSSVVVQQRNGAVEVEGILSSNLRIKPILESERSFLGQIMHKIYEVNETKGNLKYSVKHKLNYQTKKYDASRRSMESTRVDNFILEVHVLSDRAHNKHFRTAEALIIYLAVMANAANLRYEDMKKPSVRIRLVGITRSKYEPFAVRNQGTVDADKSLDALVEHNRKGRIPGHFDVLYWITGENLSGVENGVLDTSFSGLAYTGRLCTSQGVAEGEDIATSYSGARTMAHELAHTMGASHDKTPRCPWSEGFLMSYVDGGTKKYTLSPCSRDKIRTTLQNVSPRCRTVLSDTNYMAKRKHYPGQEISDRKYCARMLRLNAQENNVIFNKTPRLSTKCKMECCPRGLPKNCLIVDILEGMSCSRQKTCRRGVCGFHVWPKFD</sequence>
<feature type="transmembrane region" description="Helical" evidence="6">
    <location>
        <begin position="21"/>
        <end position="42"/>
    </location>
</feature>
<name>A0A131YYE4_RHIAP</name>
<keyword evidence="3 5" id="KW-0862">Zinc</keyword>
<keyword evidence="6" id="KW-1133">Transmembrane helix</keyword>
<dbReference type="PANTHER" id="PTHR11905:SF159">
    <property type="entry name" value="ADAM METALLOPROTEASE"/>
    <property type="match status" value="1"/>
</dbReference>
<dbReference type="Gene3D" id="3.40.390.10">
    <property type="entry name" value="Collagenase (Catalytic Domain)"/>
    <property type="match status" value="1"/>
</dbReference>
<evidence type="ECO:0000259" key="7">
    <source>
        <dbReference type="PROSITE" id="PS50215"/>
    </source>
</evidence>
<dbReference type="GO" id="GO:0006509">
    <property type="term" value="P:membrane protein ectodomain proteolysis"/>
    <property type="evidence" value="ECO:0007669"/>
    <property type="project" value="TreeGrafter"/>
</dbReference>
<dbReference type="EMBL" id="GEDV01004540">
    <property type="protein sequence ID" value="JAP84017.1"/>
    <property type="molecule type" value="Transcribed_RNA"/>
</dbReference>
<evidence type="ECO:0000256" key="3">
    <source>
        <dbReference type="ARBA" id="ARBA00022833"/>
    </source>
</evidence>
<dbReference type="InterPro" id="IPR024079">
    <property type="entry name" value="MetalloPept_cat_dom_sf"/>
</dbReference>
<keyword evidence="4" id="KW-0482">Metalloprotease</keyword>
<evidence type="ECO:0000256" key="6">
    <source>
        <dbReference type="SAM" id="Phobius"/>
    </source>
</evidence>
<feature type="binding site" evidence="5">
    <location>
        <position position="336"/>
    </location>
    <ligand>
        <name>Zn(2+)</name>
        <dbReference type="ChEBI" id="CHEBI:29105"/>
        <note>catalytic</note>
    </ligand>
</feature>
<dbReference type="GO" id="GO:0046872">
    <property type="term" value="F:metal ion binding"/>
    <property type="evidence" value="ECO:0007669"/>
    <property type="project" value="UniProtKB-KW"/>
</dbReference>
<reference evidence="8" key="1">
    <citation type="journal article" date="2016" name="Ticks Tick Borne Dis.">
        <title>De novo assembly and annotation of the salivary gland transcriptome of Rhipicephalus appendiculatus male and female ticks during blood feeding.</title>
        <authorList>
            <person name="de Castro M.H."/>
            <person name="de Klerk D."/>
            <person name="Pienaar R."/>
            <person name="Latif A.A."/>
            <person name="Rees D.J."/>
            <person name="Mans B.J."/>
        </authorList>
    </citation>
    <scope>NUCLEOTIDE SEQUENCE</scope>
    <source>
        <tissue evidence="8">Salivary glands</tissue>
    </source>
</reference>
<comment type="caution">
    <text evidence="5">Lacks conserved residue(s) required for the propagation of feature annotation.</text>
</comment>
<dbReference type="GO" id="GO:0004222">
    <property type="term" value="F:metalloendopeptidase activity"/>
    <property type="evidence" value="ECO:0007669"/>
    <property type="project" value="InterPro"/>
</dbReference>
<feature type="domain" description="Peptidase M12B" evidence="7">
    <location>
        <begin position="190"/>
        <end position="396"/>
    </location>
</feature>
<keyword evidence="6" id="KW-0812">Transmembrane</keyword>
<accession>A0A131YYE4</accession>
<feature type="binding site" evidence="5">
    <location>
        <position position="346"/>
    </location>
    <ligand>
        <name>Zn(2+)</name>
        <dbReference type="ChEBI" id="CHEBI:29105"/>
        <note>catalytic</note>
    </ligand>
</feature>
<feature type="active site" evidence="5">
    <location>
        <position position="337"/>
    </location>
</feature>
<dbReference type="PANTHER" id="PTHR11905">
    <property type="entry name" value="ADAM A DISINTEGRIN AND METALLOPROTEASE DOMAIN"/>
    <property type="match status" value="1"/>
</dbReference>
<evidence type="ECO:0000256" key="4">
    <source>
        <dbReference type="ARBA" id="ARBA00023049"/>
    </source>
</evidence>
<keyword evidence="6" id="KW-0472">Membrane</keyword>
<dbReference type="AlphaFoldDB" id="A0A131YYE4"/>
<evidence type="ECO:0000313" key="8">
    <source>
        <dbReference type="EMBL" id="JAP84017.1"/>
    </source>
</evidence>
<evidence type="ECO:0000256" key="1">
    <source>
        <dbReference type="ARBA" id="ARBA00022670"/>
    </source>
</evidence>
<evidence type="ECO:0000256" key="5">
    <source>
        <dbReference type="PROSITE-ProRule" id="PRU00276"/>
    </source>
</evidence>
<dbReference type="Pfam" id="PF13688">
    <property type="entry name" value="Reprolysin_5"/>
    <property type="match status" value="1"/>
</dbReference>
<keyword evidence="5" id="KW-0479">Metal-binding</keyword>
<dbReference type="SUPFAM" id="SSF55486">
    <property type="entry name" value="Metalloproteases ('zincins'), catalytic domain"/>
    <property type="match status" value="1"/>
</dbReference>
<keyword evidence="2" id="KW-0378">Hydrolase</keyword>
<proteinExistence type="predicted"/>
<dbReference type="PROSITE" id="PS50215">
    <property type="entry name" value="ADAM_MEPRO"/>
    <property type="match status" value="1"/>
</dbReference>
<evidence type="ECO:0000256" key="2">
    <source>
        <dbReference type="ARBA" id="ARBA00022801"/>
    </source>
</evidence>
<dbReference type="InterPro" id="IPR001590">
    <property type="entry name" value="Peptidase_M12B"/>
</dbReference>
<organism evidence="8">
    <name type="scientific">Rhipicephalus appendiculatus</name>
    <name type="common">Brown ear tick</name>
    <dbReference type="NCBI Taxonomy" id="34631"/>
    <lineage>
        <taxon>Eukaryota</taxon>
        <taxon>Metazoa</taxon>
        <taxon>Ecdysozoa</taxon>
        <taxon>Arthropoda</taxon>
        <taxon>Chelicerata</taxon>
        <taxon>Arachnida</taxon>
        <taxon>Acari</taxon>
        <taxon>Parasitiformes</taxon>
        <taxon>Ixodida</taxon>
        <taxon>Ixodoidea</taxon>
        <taxon>Ixodidae</taxon>
        <taxon>Rhipicephalinae</taxon>
        <taxon>Rhipicephalus</taxon>
        <taxon>Rhipicephalus</taxon>
    </lineage>
</organism>